<gene>
    <name evidence="2" type="ORF">NJB1907Z4_C39740</name>
</gene>
<name>A0A9N7LXK5_9MYCO</name>
<reference evidence="2" key="1">
    <citation type="submission" date="2022-06" db="EMBL/GenBank/DDBJ databases">
        <title>Complete genome sequence of Mycobacterium pseudoshottsii NJB1907-Z4.</title>
        <authorList>
            <person name="Komine T."/>
            <person name="Fukano H."/>
            <person name="Wada S."/>
        </authorList>
    </citation>
    <scope>NUCLEOTIDE SEQUENCE</scope>
    <source>
        <strain evidence="2">NJB1907-Z4</strain>
    </source>
</reference>
<dbReference type="AlphaFoldDB" id="A0A9N7LXK5"/>
<evidence type="ECO:0000313" key="2">
    <source>
        <dbReference type="EMBL" id="BDN83759.1"/>
    </source>
</evidence>
<feature type="region of interest" description="Disordered" evidence="1">
    <location>
        <begin position="1"/>
        <end position="27"/>
    </location>
</feature>
<organism evidence="2 3">
    <name type="scientific">Mycobacterium pseudoshottsii</name>
    <dbReference type="NCBI Taxonomy" id="265949"/>
    <lineage>
        <taxon>Bacteria</taxon>
        <taxon>Bacillati</taxon>
        <taxon>Actinomycetota</taxon>
        <taxon>Actinomycetes</taxon>
        <taxon>Mycobacteriales</taxon>
        <taxon>Mycobacteriaceae</taxon>
        <taxon>Mycobacterium</taxon>
        <taxon>Mycobacterium ulcerans group</taxon>
    </lineage>
</organism>
<dbReference type="EMBL" id="AP026367">
    <property type="protein sequence ID" value="BDN83759.1"/>
    <property type="molecule type" value="Genomic_DNA"/>
</dbReference>
<dbReference type="RefSeq" id="WP_012395635.1">
    <property type="nucleotide sequence ID" value="NZ_AP026367.1"/>
</dbReference>
<keyword evidence="3" id="KW-1185">Reference proteome</keyword>
<evidence type="ECO:0000256" key="1">
    <source>
        <dbReference type="SAM" id="MobiDB-lite"/>
    </source>
</evidence>
<protein>
    <submittedName>
        <fullName evidence="2">Uncharacterized protein</fullName>
    </submittedName>
</protein>
<dbReference type="Proteomes" id="UP001058626">
    <property type="component" value="Chromosome"/>
</dbReference>
<accession>A0A9N7LXK5</accession>
<sequence>MTASGPRRQVPHRHADATGSRAAKRRRVGKLKVQNGILGKILINECGDVFLIEVTGMAQ</sequence>
<evidence type="ECO:0000313" key="3">
    <source>
        <dbReference type="Proteomes" id="UP001058626"/>
    </source>
</evidence>
<proteinExistence type="predicted"/>